<dbReference type="eggNOG" id="ENOG5030BCD">
    <property type="taxonomic scope" value="Bacteria"/>
</dbReference>
<dbReference type="AlphaFoldDB" id="H5XMI6"/>
<dbReference type="Proteomes" id="UP000002791">
    <property type="component" value="Chromosome"/>
</dbReference>
<reference evidence="2 3" key="1">
    <citation type="submission" date="2011-11" db="EMBL/GenBank/DDBJ databases">
        <title>The Noncontiguous Finished sequence of Saccharomonospora cyanea NA-134.</title>
        <authorList>
            <consortium name="US DOE Joint Genome Institute"/>
            <person name="Lucas S."/>
            <person name="Han J."/>
            <person name="Lapidus A."/>
            <person name="Cheng J.-F."/>
            <person name="Goodwin L."/>
            <person name="Pitluck S."/>
            <person name="Peters L."/>
            <person name="Ovchinnikova G."/>
            <person name="Lu M."/>
            <person name="Detter J.C."/>
            <person name="Han C."/>
            <person name="Tapia R."/>
            <person name="Land M."/>
            <person name="Hauser L."/>
            <person name="Kyrpides N."/>
            <person name="Ivanova N."/>
            <person name="Pagani I."/>
            <person name="Brambilla E.-M."/>
            <person name="Klenk H.-P."/>
            <person name="Woyke T."/>
        </authorList>
    </citation>
    <scope>NUCLEOTIDE SEQUENCE [LARGE SCALE GENOMIC DNA]</scope>
    <source>
        <strain evidence="2 3">NA-134</strain>
    </source>
</reference>
<feature type="compositionally biased region" description="Basic residues" evidence="1">
    <location>
        <begin position="1"/>
        <end position="15"/>
    </location>
</feature>
<proteinExistence type="predicted"/>
<accession>H5XMI6</accession>
<evidence type="ECO:0000256" key="1">
    <source>
        <dbReference type="SAM" id="MobiDB-lite"/>
    </source>
</evidence>
<gene>
    <name evidence="2" type="ORF">SaccyDRAFT_1022</name>
</gene>
<dbReference type="STRING" id="882082.SaccyDRAFT_1022"/>
<feature type="region of interest" description="Disordered" evidence="1">
    <location>
        <begin position="1"/>
        <end position="44"/>
    </location>
</feature>
<name>H5XMI6_9PSEU</name>
<sequence length="245" mass="26228">MAGMRLFRRRPRAHHGSAGGLDPEAGPAPDPRTPWPESPVPADPEEAAAGFWRHWQDVLPDLSAALGEGNPRAAETLLCEAVARVHPELQFSLERGQRAVYALVVSGREDPALRPYTDAWKAAAPPDDAIWEYHDSVPPVPDPAGVTVNLGAHRLALADVRVVAQVDEAEGVVDVAVHHPVFADLDESGRTAMTFLPLEATLGERMAGERLRRVETAVAPPQSTISLGELRDLVLGLAGSVGEPD</sequence>
<evidence type="ECO:0000313" key="3">
    <source>
        <dbReference type="Proteomes" id="UP000002791"/>
    </source>
</evidence>
<protein>
    <submittedName>
        <fullName evidence="2">Uncharacterized protein</fullName>
    </submittedName>
</protein>
<dbReference type="EMBL" id="CM001440">
    <property type="protein sequence ID" value="EHR59935.1"/>
    <property type="molecule type" value="Genomic_DNA"/>
</dbReference>
<dbReference type="HOGENOM" id="CLU_1276847_0_0_11"/>
<keyword evidence="3" id="KW-1185">Reference proteome</keyword>
<dbReference type="OrthoDB" id="3828153at2"/>
<feature type="compositionally biased region" description="Pro residues" evidence="1">
    <location>
        <begin position="26"/>
        <end position="42"/>
    </location>
</feature>
<organism evidence="2 3">
    <name type="scientific">Saccharomonospora cyanea NA-134</name>
    <dbReference type="NCBI Taxonomy" id="882082"/>
    <lineage>
        <taxon>Bacteria</taxon>
        <taxon>Bacillati</taxon>
        <taxon>Actinomycetota</taxon>
        <taxon>Actinomycetes</taxon>
        <taxon>Pseudonocardiales</taxon>
        <taxon>Pseudonocardiaceae</taxon>
        <taxon>Saccharomonospora</taxon>
    </lineage>
</organism>
<evidence type="ECO:0000313" key="2">
    <source>
        <dbReference type="EMBL" id="EHR59935.1"/>
    </source>
</evidence>